<accession>A0A822G1R2</accession>
<dbReference type="EMBL" id="CAJOBR010085686">
    <property type="protein sequence ID" value="CAF5132315.1"/>
    <property type="molecule type" value="Genomic_DNA"/>
</dbReference>
<comment type="caution">
    <text evidence="1">The sequence shown here is derived from an EMBL/GenBank/DDBJ whole genome shotgun (WGS) entry which is preliminary data.</text>
</comment>
<dbReference type="Proteomes" id="UP000663848">
    <property type="component" value="Unassembled WGS sequence"/>
</dbReference>
<dbReference type="AlphaFoldDB" id="A0A822G1R2"/>
<reference evidence="1" key="1">
    <citation type="submission" date="2021-02" db="EMBL/GenBank/DDBJ databases">
        <authorList>
            <person name="Nowell W R."/>
        </authorList>
    </citation>
    <scope>NUCLEOTIDE SEQUENCE</scope>
</reference>
<organism evidence="1 2">
    <name type="scientific">Rotaria socialis</name>
    <dbReference type="NCBI Taxonomy" id="392032"/>
    <lineage>
        <taxon>Eukaryota</taxon>
        <taxon>Metazoa</taxon>
        <taxon>Spiralia</taxon>
        <taxon>Gnathifera</taxon>
        <taxon>Rotifera</taxon>
        <taxon>Eurotatoria</taxon>
        <taxon>Bdelloidea</taxon>
        <taxon>Philodinida</taxon>
        <taxon>Philodinidae</taxon>
        <taxon>Rotaria</taxon>
    </lineage>
</organism>
<protein>
    <submittedName>
        <fullName evidence="1">Uncharacterized protein</fullName>
    </submittedName>
</protein>
<name>A0A822G1R2_9BILA</name>
<evidence type="ECO:0000313" key="1">
    <source>
        <dbReference type="EMBL" id="CAF5132315.1"/>
    </source>
</evidence>
<evidence type="ECO:0000313" key="2">
    <source>
        <dbReference type="Proteomes" id="UP000663848"/>
    </source>
</evidence>
<sequence length="48" mass="5207">ELSTGEECPTSACMEFPNTVPVPVQHILLKILTTTGELPTILELLDDP</sequence>
<gene>
    <name evidence="1" type="ORF">QYT958_LOCUS46930</name>
</gene>
<feature type="non-terminal residue" evidence="1">
    <location>
        <position position="1"/>
    </location>
</feature>
<proteinExistence type="predicted"/>